<dbReference type="Pfam" id="PF13302">
    <property type="entry name" value="Acetyltransf_3"/>
    <property type="match status" value="1"/>
</dbReference>
<sequence>MYYKEYTLNYDFTTKRLIAKEWHSFEPEELNHPDLESIVEKILVPEVTKTFPPMWQGDYDKKRAKFWIEELDSDSKALLVVAKETKKPIGIINFFKVGEKSRGKGTYLRLGYLVSKIMWNNGFGTELVEGFICWCKENKISTVLAGVNPDNIASIRVLEKNNFLTEKMDANGMSLLFEYDLKLI</sequence>
<dbReference type="PANTHER" id="PTHR43792">
    <property type="entry name" value="GNAT FAMILY, PUTATIVE (AFU_ORTHOLOGUE AFUA_3G00765)-RELATED-RELATED"/>
    <property type="match status" value="1"/>
</dbReference>
<dbReference type="InterPro" id="IPR000182">
    <property type="entry name" value="GNAT_dom"/>
</dbReference>
<name>A0A6S6TEI9_9BACT</name>
<accession>A0A6S6TEI9</accession>
<dbReference type="InterPro" id="IPR051531">
    <property type="entry name" value="N-acetyltransferase"/>
</dbReference>
<evidence type="ECO:0000313" key="2">
    <source>
        <dbReference type="EMBL" id="CAA6816627.1"/>
    </source>
</evidence>
<protein>
    <recommendedName>
        <fullName evidence="1">N-acetyltransferase domain-containing protein</fullName>
    </recommendedName>
</protein>
<proteinExistence type="predicted"/>
<dbReference type="SUPFAM" id="SSF55729">
    <property type="entry name" value="Acyl-CoA N-acyltransferases (Nat)"/>
    <property type="match status" value="1"/>
</dbReference>
<dbReference type="EMBL" id="CACVAZ010000107">
    <property type="protein sequence ID" value="CAA6816627.1"/>
    <property type="molecule type" value="Genomic_DNA"/>
</dbReference>
<dbReference type="InterPro" id="IPR016181">
    <property type="entry name" value="Acyl_CoA_acyltransferase"/>
</dbReference>
<dbReference type="PROSITE" id="PS51186">
    <property type="entry name" value="GNAT"/>
    <property type="match status" value="1"/>
</dbReference>
<reference evidence="2" key="1">
    <citation type="submission" date="2020-01" db="EMBL/GenBank/DDBJ databases">
        <authorList>
            <person name="Meier V. D."/>
            <person name="Meier V D."/>
        </authorList>
    </citation>
    <scope>NUCLEOTIDE SEQUENCE</scope>
    <source>
        <strain evidence="2">HLG_WM_MAG_02</strain>
    </source>
</reference>
<dbReference type="Gene3D" id="3.40.630.30">
    <property type="match status" value="1"/>
</dbReference>
<gene>
    <name evidence="2" type="ORF">HELGO_WM45076</name>
</gene>
<organism evidence="2">
    <name type="scientific">uncultured Sulfurovum sp</name>
    <dbReference type="NCBI Taxonomy" id="269237"/>
    <lineage>
        <taxon>Bacteria</taxon>
        <taxon>Pseudomonadati</taxon>
        <taxon>Campylobacterota</taxon>
        <taxon>Epsilonproteobacteria</taxon>
        <taxon>Campylobacterales</taxon>
        <taxon>Sulfurovaceae</taxon>
        <taxon>Sulfurovum</taxon>
        <taxon>environmental samples</taxon>
    </lineage>
</organism>
<evidence type="ECO:0000259" key="1">
    <source>
        <dbReference type="PROSITE" id="PS51186"/>
    </source>
</evidence>
<dbReference type="GO" id="GO:0016747">
    <property type="term" value="F:acyltransferase activity, transferring groups other than amino-acyl groups"/>
    <property type="evidence" value="ECO:0007669"/>
    <property type="project" value="InterPro"/>
</dbReference>
<dbReference type="AlphaFoldDB" id="A0A6S6TEI9"/>
<feature type="domain" description="N-acetyltransferase" evidence="1">
    <location>
        <begin position="38"/>
        <end position="184"/>
    </location>
</feature>